<evidence type="ECO:0000313" key="2">
    <source>
        <dbReference type="Proteomes" id="UP000053097"/>
    </source>
</evidence>
<dbReference type="Proteomes" id="UP000053097">
    <property type="component" value="Unassembled WGS sequence"/>
</dbReference>
<reference evidence="1 2" key="1">
    <citation type="journal article" date="2014" name="Curr. Biol.">
        <title>The genome of the clonal raider ant Cerapachys biroi.</title>
        <authorList>
            <person name="Oxley P.R."/>
            <person name="Ji L."/>
            <person name="Fetter-Pruneda I."/>
            <person name="McKenzie S.K."/>
            <person name="Li C."/>
            <person name="Hu H."/>
            <person name="Zhang G."/>
            <person name="Kronauer D.J."/>
        </authorList>
    </citation>
    <scope>NUCLEOTIDE SEQUENCE [LARGE SCALE GENOMIC DNA]</scope>
</reference>
<keyword evidence="2" id="KW-1185">Reference proteome</keyword>
<dbReference type="EMBL" id="KK107242">
    <property type="protein sequence ID" value="EZA54531.1"/>
    <property type="molecule type" value="Genomic_DNA"/>
</dbReference>
<dbReference type="AlphaFoldDB" id="A0A026WFT5"/>
<gene>
    <name evidence="1" type="ORF">X777_05510</name>
</gene>
<organism evidence="1 2">
    <name type="scientific">Ooceraea biroi</name>
    <name type="common">Clonal raider ant</name>
    <name type="synonym">Cerapachys biroi</name>
    <dbReference type="NCBI Taxonomy" id="2015173"/>
    <lineage>
        <taxon>Eukaryota</taxon>
        <taxon>Metazoa</taxon>
        <taxon>Ecdysozoa</taxon>
        <taxon>Arthropoda</taxon>
        <taxon>Hexapoda</taxon>
        <taxon>Insecta</taxon>
        <taxon>Pterygota</taxon>
        <taxon>Neoptera</taxon>
        <taxon>Endopterygota</taxon>
        <taxon>Hymenoptera</taxon>
        <taxon>Apocrita</taxon>
        <taxon>Aculeata</taxon>
        <taxon>Formicoidea</taxon>
        <taxon>Formicidae</taxon>
        <taxon>Dorylinae</taxon>
        <taxon>Ooceraea</taxon>
    </lineage>
</organism>
<evidence type="ECO:0000313" key="1">
    <source>
        <dbReference type="EMBL" id="EZA54531.1"/>
    </source>
</evidence>
<name>A0A026WFT5_OOCBI</name>
<protein>
    <submittedName>
        <fullName evidence="1">Uncharacterized protein</fullName>
    </submittedName>
</protein>
<accession>A0A026WFT5</accession>
<sequence>MRGAETRIRYSANGNVTFNSRSRNIRSSSVKVIVSTSRKLSHRECRMFASATKD</sequence>
<proteinExistence type="predicted"/>